<dbReference type="RefSeq" id="WP_065294706.1">
    <property type="nucleotide sequence ID" value="NZ_CAUUMV010000001.1"/>
</dbReference>
<comment type="caution">
    <text evidence="1">The sequence shown here is derived from an EMBL/GenBank/DDBJ whole genome shotgun (WGS) entry which is preliminary data.</text>
</comment>
<organism evidence="1 2">
    <name type="scientific">Aggregatibacter aphrophilus</name>
    <name type="common">Haemophilus aphrophilus</name>
    <dbReference type="NCBI Taxonomy" id="732"/>
    <lineage>
        <taxon>Bacteria</taxon>
        <taxon>Pseudomonadati</taxon>
        <taxon>Pseudomonadota</taxon>
        <taxon>Gammaproteobacteria</taxon>
        <taxon>Pasteurellales</taxon>
        <taxon>Pasteurellaceae</taxon>
        <taxon>Aggregatibacter</taxon>
    </lineage>
</organism>
<dbReference type="EMBL" id="MAQE01000001">
    <property type="protein sequence ID" value="OBY54165.1"/>
    <property type="molecule type" value="Genomic_DNA"/>
</dbReference>
<sequence length="130" mass="15147">MINKSSNEQESKELLDELKALINFLNISQSEAVLMIDEYYSECREPYDVHEESSLSYESFKKILQGRKTSPDKLRLYINCLKQSKKYHRITGLMAAKDGDVEVLGVERQKELHHLSKRIRDLIAEKTKSL</sequence>
<dbReference type="Proteomes" id="UP000092746">
    <property type="component" value="Unassembled WGS sequence"/>
</dbReference>
<dbReference type="AlphaFoldDB" id="A0AAP7H036"/>
<proteinExistence type="predicted"/>
<accession>A0AAP7H036</accession>
<evidence type="ECO:0000313" key="2">
    <source>
        <dbReference type="Proteomes" id="UP000092746"/>
    </source>
</evidence>
<protein>
    <submittedName>
        <fullName evidence="1">Uncharacterized protein</fullName>
    </submittedName>
</protein>
<reference evidence="1 2" key="1">
    <citation type="submission" date="2016-06" db="EMBL/GenBank/DDBJ databases">
        <title>Simultaneous identification of Haemophilus influenzae and Haemophilus haemolyticus using TaqMan real-time PCR.</title>
        <authorList>
            <person name="Price E.P."/>
            <person name="Sarovich D.S."/>
            <person name="Harris T."/>
            <person name="Spargo J.C."/>
            <person name="Nosworthy E."/>
            <person name="Beissbarth J."/>
            <person name="Smith-Vaughan H."/>
        </authorList>
    </citation>
    <scope>NUCLEOTIDE SEQUENCE [LARGE SCALE GENOMIC DNA]</scope>
    <source>
        <strain evidence="1 2">ATCC 7901</strain>
    </source>
</reference>
<evidence type="ECO:0000313" key="1">
    <source>
        <dbReference type="EMBL" id="OBY54165.1"/>
    </source>
</evidence>
<name>A0AAP7H036_AGGAP</name>
<gene>
    <name evidence="1" type="ORF">BBB52_01570</name>
</gene>